<feature type="transmembrane region" description="Helical" evidence="7">
    <location>
        <begin position="154"/>
        <end position="176"/>
    </location>
</feature>
<dbReference type="SUPFAM" id="SSF103473">
    <property type="entry name" value="MFS general substrate transporter"/>
    <property type="match status" value="1"/>
</dbReference>
<dbReference type="PROSITE" id="PS50850">
    <property type="entry name" value="MFS"/>
    <property type="match status" value="1"/>
</dbReference>
<dbReference type="EMBL" id="MIGB01000024">
    <property type="protein sequence ID" value="OSY38222.1"/>
    <property type="molecule type" value="Genomic_DNA"/>
</dbReference>
<dbReference type="STRING" id="2074.BG845_04175"/>
<comment type="caution">
    <text evidence="9">The sequence shown here is derived from an EMBL/GenBank/DDBJ whole genome shotgun (WGS) entry which is preliminary data.</text>
</comment>
<dbReference type="InterPro" id="IPR020846">
    <property type="entry name" value="MFS_dom"/>
</dbReference>
<evidence type="ECO:0000256" key="3">
    <source>
        <dbReference type="ARBA" id="ARBA00022475"/>
    </source>
</evidence>
<reference evidence="9 10" key="1">
    <citation type="submission" date="2016-09" db="EMBL/GenBank/DDBJ databases">
        <title>Pseudonocardia autotrophica DSM535, a candidate organism with high potential of specific P450 cytochromes.</title>
        <authorList>
            <person name="Grumaz C."/>
            <person name="Vainshtein Y."/>
            <person name="Kirstahler P."/>
            <person name="Sohn K."/>
        </authorList>
    </citation>
    <scope>NUCLEOTIDE SEQUENCE [LARGE SCALE GENOMIC DNA]</scope>
    <source>
        <strain evidence="9 10">DSM 535</strain>
    </source>
</reference>
<feature type="domain" description="Major facilitator superfamily (MFS) profile" evidence="8">
    <location>
        <begin position="15"/>
        <end position="424"/>
    </location>
</feature>
<comment type="subcellular location">
    <subcellularLocation>
        <location evidence="1">Cell membrane</location>
        <topology evidence="1">Multi-pass membrane protein</topology>
    </subcellularLocation>
</comment>
<dbReference type="PROSITE" id="PS00217">
    <property type="entry name" value="SUGAR_TRANSPORT_2"/>
    <property type="match status" value="1"/>
</dbReference>
<dbReference type="InterPro" id="IPR005829">
    <property type="entry name" value="Sugar_transporter_CS"/>
</dbReference>
<keyword evidence="3" id="KW-1003">Cell membrane</keyword>
<feature type="transmembrane region" description="Helical" evidence="7">
    <location>
        <begin position="15"/>
        <end position="36"/>
    </location>
</feature>
<evidence type="ECO:0000313" key="10">
    <source>
        <dbReference type="Proteomes" id="UP000194360"/>
    </source>
</evidence>
<dbReference type="InterPro" id="IPR036259">
    <property type="entry name" value="MFS_trans_sf"/>
</dbReference>
<keyword evidence="10" id="KW-1185">Reference proteome</keyword>
<dbReference type="InterPro" id="IPR011701">
    <property type="entry name" value="MFS"/>
</dbReference>
<sequence length="443" mass="46034">MTTTGATQRNPMSRVAFASMTGTVIEFYDFFIYGTAAALVFNKVFFPELGAAEGTLLALATFGVAFVARPFGSVLFGHFGDRIGRKRTLVTTLLLMGLSTVAIGLLPSTGAIGALAPILLVVLRVLQGLAVGGEWAGATLLTAENAPKAKRGKYALYPQLGPSVAFSLASATFLITALTMSDEAFLSWGWRLPFIGSVLLIGVGLFVRLRIEESDAFEATKASGSVAKLPVLEAVTRQPREVFLGAFVTTTVFAFFYIGVTYLTTYGTAVLEHPRTTVLALGIIGGAVFAVTTIIGAVASDRRGRKRLVLAGNLASVAVGLIAFPILDIGTVWSFGLGLCLVLGVVGIAYGPVGAMLPELFRAQYRYTGAGLAYNLAGVLGGAVTPLVATALVASYGSTAIGFYLAFLGLVSALCTLGLPDTRNVEMVTATSGTAGGRQGAAR</sequence>
<evidence type="ECO:0000256" key="4">
    <source>
        <dbReference type="ARBA" id="ARBA00022692"/>
    </source>
</evidence>
<proteinExistence type="predicted"/>
<dbReference type="RefSeq" id="WP_085914373.1">
    <property type="nucleotide sequence ID" value="NZ_AP018920.1"/>
</dbReference>
<feature type="transmembrane region" description="Helical" evidence="7">
    <location>
        <begin position="112"/>
        <end position="133"/>
    </location>
</feature>
<keyword evidence="4 7" id="KW-0812">Transmembrane</keyword>
<protein>
    <submittedName>
        <fullName evidence="9">Inner membrane metabolite transport protein YhjE</fullName>
    </submittedName>
</protein>
<dbReference type="PANTHER" id="PTHR43045">
    <property type="entry name" value="SHIKIMATE TRANSPORTER"/>
    <property type="match status" value="1"/>
</dbReference>
<organism evidence="9 10">
    <name type="scientific">Pseudonocardia autotrophica</name>
    <name type="common">Amycolata autotrophica</name>
    <name type="synonym">Nocardia autotrophica</name>
    <dbReference type="NCBI Taxonomy" id="2074"/>
    <lineage>
        <taxon>Bacteria</taxon>
        <taxon>Bacillati</taxon>
        <taxon>Actinomycetota</taxon>
        <taxon>Actinomycetes</taxon>
        <taxon>Pseudonocardiales</taxon>
        <taxon>Pseudonocardiaceae</taxon>
        <taxon>Pseudonocardia</taxon>
    </lineage>
</organism>
<feature type="transmembrane region" description="Helical" evidence="7">
    <location>
        <begin position="56"/>
        <end position="76"/>
    </location>
</feature>
<feature type="transmembrane region" description="Helical" evidence="7">
    <location>
        <begin position="333"/>
        <end position="351"/>
    </location>
</feature>
<feature type="transmembrane region" description="Helical" evidence="7">
    <location>
        <begin position="188"/>
        <end position="207"/>
    </location>
</feature>
<evidence type="ECO:0000313" key="9">
    <source>
        <dbReference type="EMBL" id="OSY38222.1"/>
    </source>
</evidence>
<keyword evidence="2" id="KW-0813">Transport</keyword>
<feature type="transmembrane region" description="Helical" evidence="7">
    <location>
        <begin position="242"/>
        <end position="265"/>
    </location>
</feature>
<feature type="transmembrane region" description="Helical" evidence="7">
    <location>
        <begin position="400"/>
        <end position="419"/>
    </location>
</feature>
<evidence type="ECO:0000256" key="7">
    <source>
        <dbReference type="SAM" id="Phobius"/>
    </source>
</evidence>
<dbReference type="Pfam" id="PF07690">
    <property type="entry name" value="MFS_1"/>
    <property type="match status" value="1"/>
</dbReference>
<evidence type="ECO:0000256" key="6">
    <source>
        <dbReference type="ARBA" id="ARBA00023136"/>
    </source>
</evidence>
<gene>
    <name evidence="9" type="primary">yhjE_9</name>
    <name evidence="9" type="ORF">BG845_04175</name>
</gene>
<dbReference type="OrthoDB" id="8953821at2"/>
<dbReference type="Gene3D" id="1.20.1250.20">
    <property type="entry name" value="MFS general substrate transporter like domains"/>
    <property type="match status" value="1"/>
</dbReference>
<feature type="transmembrane region" description="Helical" evidence="7">
    <location>
        <begin position="88"/>
        <end position="106"/>
    </location>
</feature>
<dbReference type="GO" id="GO:0005886">
    <property type="term" value="C:plasma membrane"/>
    <property type="evidence" value="ECO:0007669"/>
    <property type="project" value="UniProtKB-SubCell"/>
</dbReference>
<evidence type="ECO:0000259" key="8">
    <source>
        <dbReference type="PROSITE" id="PS50850"/>
    </source>
</evidence>
<name>A0A1Y2MSM7_PSEAH</name>
<feature type="transmembrane region" description="Helical" evidence="7">
    <location>
        <begin position="372"/>
        <end position="394"/>
    </location>
</feature>
<dbReference type="Proteomes" id="UP000194360">
    <property type="component" value="Unassembled WGS sequence"/>
</dbReference>
<keyword evidence="6 7" id="KW-0472">Membrane</keyword>
<dbReference type="GO" id="GO:0022857">
    <property type="term" value="F:transmembrane transporter activity"/>
    <property type="evidence" value="ECO:0007669"/>
    <property type="project" value="InterPro"/>
</dbReference>
<dbReference type="PANTHER" id="PTHR43045:SF2">
    <property type="entry name" value="INNER MEMBRANE METABOLITE TRANSPORT PROTEIN YHJE"/>
    <property type="match status" value="1"/>
</dbReference>
<feature type="transmembrane region" description="Helical" evidence="7">
    <location>
        <begin position="308"/>
        <end position="327"/>
    </location>
</feature>
<evidence type="ECO:0000256" key="5">
    <source>
        <dbReference type="ARBA" id="ARBA00022989"/>
    </source>
</evidence>
<evidence type="ECO:0000256" key="2">
    <source>
        <dbReference type="ARBA" id="ARBA00022448"/>
    </source>
</evidence>
<evidence type="ECO:0000256" key="1">
    <source>
        <dbReference type="ARBA" id="ARBA00004651"/>
    </source>
</evidence>
<dbReference type="AlphaFoldDB" id="A0A1Y2MSM7"/>
<keyword evidence="5 7" id="KW-1133">Transmembrane helix</keyword>
<dbReference type="CDD" id="cd17369">
    <property type="entry name" value="MFS_ShiA_like"/>
    <property type="match status" value="1"/>
</dbReference>
<feature type="transmembrane region" description="Helical" evidence="7">
    <location>
        <begin position="277"/>
        <end position="299"/>
    </location>
</feature>
<accession>A0A1Y2MSM7</accession>